<feature type="transmembrane region" description="Helical" evidence="7">
    <location>
        <begin position="38"/>
        <end position="61"/>
    </location>
</feature>
<dbReference type="InterPro" id="IPR049177">
    <property type="entry name" value="MgtC_SapB_SrpB_YhiD_N"/>
</dbReference>
<feature type="transmembrane region" description="Helical" evidence="7">
    <location>
        <begin position="67"/>
        <end position="85"/>
    </location>
</feature>
<dbReference type="Pfam" id="PF02308">
    <property type="entry name" value="MgtC"/>
    <property type="match status" value="1"/>
</dbReference>
<dbReference type="InterPro" id="IPR003416">
    <property type="entry name" value="MgtC/SapB/SrpB/YhiD_fam"/>
</dbReference>
<keyword evidence="6 7" id="KW-0472">Membrane</keyword>
<accession>A0A1Y4L6P1</accession>
<evidence type="ECO:0000256" key="3">
    <source>
        <dbReference type="ARBA" id="ARBA00022475"/>
    </source>
</evidence>
<evidence type="ECO:0000256" key="5">
    <source>
        <dbReference type="ARBA" id="ARBA00022989"/>
    </source>
</evidence>
<comment type="subcellular location">
    <subcellularLocation>
        <location evidence="1">Cell membrane</location>
        <topology evidence="1">Multi-pass membrane protein</topology>
    </subcellularLocation>
</comment>
<protein>
    <recommendedName>
        <fullName evidence="8">MgtC/SapB/SrpB/YhiD N-terminal domain-containing protein</fullName>
    </recommendedName>
</protein>
<comment type="similarity">
    <text evidence="2">Belongs to the MgtC/SapB family.</text>
</comment>
<feature type="domain" description="MgtC/SapB/SrpB/YhiD N-terminal" evidence="8">
    <location>
        <begin position="11"/>
        <end position="134"/>
    </location>
</feature>
<dbReference type="AlphaFoldDB" id="A0A1Y4L6P1"/>
<evidence type="ECO:0000313" key="9">
    <source>
        <dbReference type="EMBL" id="OUP52418.1"/>
    </source>
</evidence>
<organism evidence="9 10">
    <name type="scientific">Butyricicoccus pullicaecorum</name>
    <dbReference type="NCBI Taxonomy" id="501571"/>
    <lineage>
        <taxon>Bacteria</taxon>
        <taxon>Bacillati</taxon>
        <taxon>Bacillota</taxon>
        <taxon>Clostridia</taxon>
        <taxon>Eubacteriales</taxon>
        <taxon>Butyricicoccaceae</taxon>
        <taxon>Butyricicoccus</taxon>
    </lineage>
</organism>
<evidence type="ECO:0000313" key="10">
    <source>
        <dbReference type="Proteomes" id="UP000195897"/>
    </source>
</evidence>
<keyword evidence="3" id="KW-1003">Cell membrane</keyword>
<evidence type="ECO:0000256" key="4">
    <source>
        <dbReference type="ARBA" id="ARBA00022692"/>
    </source>
</evidence>
<evidence type="ECO:0000256" key="7">
    <source>
        <dbReference type="SAM" id="Phobius"/>
    </source>
</evidence>
<dbReference type="PRINTS" id="PR01837">
    <property type="entry name" value="MGTCSAPBPROT"/>
</dbReference>
<dbReference type="GO" id="GO:0005886">
    <property type="term" value="C:plasma membrane"/>
    <property type="evidence" value="ECO:0007669"/>
    <property type="project" value="UniProtKB-SubCell"/>
</dbReference>
<evidence type="ECO:0000256" key="6">
    <source>
        <dbReference type="ARBA" id="ARBA00023136"/>
    </source>
</evidence>
<comment type="caution">
    <text evidence="9">The sequence shown here is derived from an EMBL/GenBank/DDBJ whole genome shotgun (WGS) entry which is preliminary data.</text>
</comment>
<dbReference type="RefSeq" id="WP_087373254.1">
    <property type="nucleotide sequence ID" value="NZ_NFKK01000010.1"/>
</dbReference>
<dbReference type="PANTHER" id="PTHR33778:SF1">
    <property type="entry name" value="MAGNESIUM TRANSPORTER YHID-RELATED"/>
    <property type="match status" value="1"/>
</dbReference>
<keyword evidence="4 7" id="KW-0812">Transmembrane</keyword>
<sequence length="216" mass="23394">MLIYLEIALRLILAMCIGGGIGWERARRHHPAGIRTHMLVAIGAAVVMLLGGQTAGVFVGTANSDPARLGAQVISGIGFLGAGTIMKEGRSVRGLTTAATLWVVACLGLAMGAGQYAIAIGGFLVSMISLRMFKMPRYEISLLCSEQACSLEEICNMLELEEANISNFSCRSYDAQRMKVRFELYLGWKQRDVSTSELMRQISSIESVSQIEIDAI</sequence>
<evidence type="ECO:0000256" key="1">
    <source>
        <dbReference type="ARBA" id="ARBA00004651"/>
    </source>
</evidence>
<name>A0A1Y4L6P1_9FIRM</name>
<evidence type="ECO:0000256" key="2">
    <source>
        <dbReference type="ARBA" id="ARBA00009298"/>
    </source>
</evidence>
<dbReference type="EMBL" id="NFKK01000010">
    <property type="protein sequence ID" value="OUP52418.1"/>
    <property type="molecule type" value="Genomic_DNA"/>
</dbReference>
<proteinExistence type="inferred from homology"/>
<evidence type="ECO:0000259" key="8">
    <source>
        <dbReference type="Pfam" id="PF02308"/>
    </source>
</evidence>
<gene>
    <name evidence="9" type="ORF">B5F17_09150</name>
</gene>
<reference evidence="10" key="1">
    <citation type="submission" date="2017-04" db="EMBL/GenBank/DDBJ databases">
        <title>Function of individual gut microbiota members based on whole genome sequencing of pure cultures obtained from chicken caecum.</title>
        <authorList>
            <person name="Medvecky M."/>
            <person name="Cejkova D."/>
            <person name="Polansky O."/>
            <person name="Karasova D."/>
            <person name="Kubasova T."/>
            <person name="Cizek A."/>
            <person name="Rychlik I."/>
        </authorList>
    </citation>
    <scope>NUCLEOTIDE SEQUENCE [LARGE SCALE GENOMIC DNA]</scope>
    <source>
        <strain evidence="10">An180</strain>
    </source>
</reference>
<keyword evidence="5 7" id="KW-1133">Transmembrane helix</keyword>
<dbReference type="PANTHER" id="PTHR33778">
    <property type="entry name" value="PROTEIN MGTC"/>
    <property type="match status" value="1"/>
</dbReference>
<feature type="transmembrane region" description="Helical" evidence="7">
    <location>
        <begin position="7"/>
        <end position="26"/>
    </location>
</feature>
<dbReference type="Proteomes" id="UP000195897">
    <property type="component" value="Unassembled WGS sequence"/>
</dbReference>